<evidence type="ECO:0000313" key="4">
    <source>
        <dbReference type="Proteomes" id="UP000663829"/>
    </source>
</evidence>
<evidence type="ECO:0000256" key="1">
    <source>
        <dbReference type="SAM" id="MobiDB-lite"/>
    </source>
</evidence>
<dbReference type="Proteomes" id="UP000681722">
    <property type="component" value="Unassembled WGS sequence"/>
</dbReference>
<proteinExistence type="predicted"/>
<reference evidence="2" key="1">
    <citation type="submission" date="2021-02" db="EMBL/GenBank/DDBJ databases">
        <authorList>
            <person name="Nowell W R."/>
        </authorList>
    </citation>
    <scope>NUCLEOTIDE SEQUENCE</scope>
</reference>
<gene>
    <name evidence="2" type="ORF">GPM918_LOCUS24529</name>
    <name evidence="3" type="ORF">SRO942_LOCUS24529</name>
</gene>
<keyword evidence="4" id="KW-1185">Reference proteome</keyword>
<feature type="compositionally biased region" description="Low complexity" evidence="1">
    <location>
        <begin position="820"/>
        <end position="830"/>
    </location>
</feature>
<dbReference type="EMBL" id="CAJOBC010009181">
    <property type="protein sequence ID" value="CAF3981274.1"/>
    <property type="molecule type" value="Genomic_DNA"/>
</dbReference>
<sequence>MSSTLSDFGKILIENIREAANIEFNLTSILSQEEVKWLDNYRQSCGSDPNMLFFGMFPIIAHFSNRSHYLDLFYKANTFNLYSVIIGPSANMEILNEAVKKVDRLFSSHYRRQQMIGKKEVMTGSTLSNINGLSLRKELATGDKLILSDELDSAFSKLGVFDPKEKAEESSLLCEAFDRIRNNTRRTGSTVDYIEDAKLSILGATTGMRYNRVLQQFSQNDGHHGVHNRMTYFAVSDEKEATRPQHIKKRESVSSTASFAHIFAVCHLFGDIEYQFRDESDDESLILNSQEQTLNSQSNARYYTFNKTADLYEQRKKLTEQHSRNFHAKVLQLFPRYCTGFQIFKNVIRVLSVVEQYAIFEDGHNEFRQIDENFIIQAQLAIKRLFLDDKIERNEQKMPILYIEFDTCFALWSYYEHIFKVSLKLFDLNPMSTSMKGSTNVLSTQQANARIILLSPYNVFSRTAFTGKNPKNLTVNGPFHHQDHKFDEGIKELERSKLIKTDKWLKKTRISYFKRQIPADPQEAAEFEENLNNYNVTLAEYSKIYESSSYPPNSELSLKFVTHLACDRKYIREYHKYEDDPEMRLQIGILITDGKIRTTNVDGEIQYELDPDYDLINHHTKSLLPTSAQAQLSSFVNIAQSTTMIEDVLTSPIMNAVTANKQPTETTTSVRQAHLQNEDIELVEIVDDTCSNQAVMIDSSKTKFGQLIQMAFETIESAAAANNQEHSNDNYSNETAESVSVHKTNIRSQQAISPSSSSSFAVDQDRFTDTIFDSNVQQPRVQAFSYQEQDEHPVQILRESNKVLSNEISAAMDQEATVLSPSPTKTSTKNSKQEKSSLTTDENNNTTSFEKIISCCQRILLSSSCLMTKTDIASVSSHSNNGNRNSAINLLLRDGLLKQDYYYSRKSNSSTLRKHLGYIKSCPNEDITSLMDFCEKLKRYSISYEQFLQSFNNGHPIKYDENDAPVIESVNVHSRTSYGLSESFEAMINTNAFYRKYVKFENDQVIRPTSLALSDLSSNDLHPITSNNLASVDEVAMNVVASTPSKYIVEVNDDQNAILLLLNKLTIKELNVVWKLYDILPEQLPNKIEHIRRIMEVNFVRHFDAIDVQCFCSIFKHQPKVGREAFGYVKQCFICASLVFINFKFKKQLYCDTNVDDIINTYRNRIDIDDAKIVNVINLLPFALECIKCGRSIEEFSCHDSTLFDLASIKSCTIFKGRCCQYDHYPCYYQNRLTKEKVISFAKFQSSQYLHFDGLTVFDFRLFMAYSANLIHCHTTFNGFSDSFDFIIQSIQDNQTDIDDLSFTNRRKTYLHPQQLFVRLYIENYGRDEYFRKNAELLYSMFVAFWTRHKFISFKQCDEHCSRVFVSDGHQKPDRLVCSFDNVCDVSIDELGPILLGCPETPTRDKNNEQKRTKFYCEKHRLLFNANEDTILSSSLLSGSALERPIYDNQTIQQKALILEEEDNQFIEKSDECNVHRDGMEARSKLSSYGFVATFLNCGIIIGFDEQPRSEGIRRLLHLIRIKRYGPLPSAMMYDTACTLRLFMDKWNVTIVKFNAKSD</sequence>
<dbReference type="OrthoDB" id="5972005at2759"/>
<feature type="compositionally biased region" description="Polar residues" evidence="1">
    <location>
        <begin position="723"/>
        <end position="752"/>
    </location>
</feature>
<dbReference type="EMBL" id="CAJNOQ010009179">
    <property type="protein sequence ID" value="CAF1217641.1"/>
    <property type="molecule type" value="Genomic_DNA"/>
</dbReference>
<evidence type="ECO:0000313" key="2">
    <source>
        <dbReference type="EMBL" id="CAF1217641.1"/>
    </source>
</evidence>
<organism evidence="2 4">
    <name type="scientific">Didymodactylos carnosus</name>
    <dbReference type="NCBI Taxonomy" id="1234261"/>
    <lineage>
        <taxon>Eukaryota</taxon>
        <taxon>Metazoa</taxon>
        <taxon>Spiralia</taxon>
        <taxon>Gnathifera</taxon>
        <taxon>Rotifera</taxon>
        <taxon>Eurotatoria</taxon>
        <taxon>Bdelloidea</taxon>
        <taxon>Philodinida</taxon>
        <taxon>Philodinidae</taxon>
        <taxon>Didymodactylos</taxon>
    </lineage>
</organism>
<name>A0A814XJV4_9BILA</name>
<comment type="caution">
    <text evidence="2">The sequence shown here is derived from an EMBL/GenBank/DDBJ whole genome shotgun (WGS) entry which is preliminary data.</text>
</comment>
<feature type="region of interest" description="Disordered" evidence="1">
    <location>
        <begin position="814"/>
        <end position="843"/>
    </location>
</feature>
<accession>A0A814XJV4</accession>
<feature type="region of interest" description="Disordered" evidence="1">
    <location>
        <begin position="723"/>
        <end position="760"/>
    </location>
</feature>
<dbReference type="Proteomes" id="UP000663829">
    <property type="component" value="Unassembled WGS sequence"/>
</dbReference>
<evidence type="ECO:0000313" key="3">
    <source>
        <dbReference type="EMBL" id="CAF3981274.1"/>
    </source>
</evidence>
<protein>
    <submittedName>
        <fullName evidence="2">Uncharacterized protein</fullName>
    </submittedName>
</protein>